<dbReference type="GO" id="GO:0003723">
    <property type="term" value="F:RNA binding"/>
    <property type="evidence" value="ECO:0007669"/>
    <property type="project" value="UniProtKB-UniRule"/>
</dbReference>
<dbReference type="AlphaFoldDB" id="A0A1H2Z0B6"/>
<dbReference type="EMBL" id="FNOF01000014">
    <property type="protein sequence ID" value="SDX10229.1"/>
    <property type="molecule type" value="Genomic_DNA"/>
</dbReference>
<reference evidence="4 5" key="1">
    <citation type="submission" date="2016-10" db="EMBL/GenBank/DDBJ databases">
        <authorList>
            <person name="de Groot N.N."/>
        </authorList>
    </citation>
    <scope>NUCLEOTIDE SEQUENCE [LARGE SCALE GENOMIC DNA]</scope>
    <source>
        <strain evidence="4 5">DSM 3756</strain>
    </source>
</reference>
<evidence type="ECO:0000259" key="3">
    <source>
        <dbReference type="PROSITE" id="PS51295"/>
    </source>
</evidence>
<dbReference type="SMART" id="SM01103">
    <property type="entry name" value="CRS1_YhbY"/>
    <property type="match status" value="1"/>
</dbReference>
<dbReference type="InterPro" id="IPR051925">
    <property type="entry name" value="RNA-binding_domain"/>
</dbReference>
<organism evidence="4 5">
    <name type="scientific">Haloarcula vallismortis</name>
    <name type="common">Halobacterium vallismortis</name>
    <dbReference type="NCBI Taxonomy" id="28442"/>
    <lineage>
        <taxon>Archaea</taxon>
        <taxon>Methanobacteriati</taxon>
        <taxon>Methanobacteriota</taxon>
        <taxon>Stenosarchaea group</taxon>
        <taxon>Halobacteria</taxon>
        <taxon>Halobacteriales</taxon>
        <taxon>Haloarculaceae</taxon>
        <taxon>Haloarcula</taxon>
    </lineage>
</organism>
<sequence length="82" mass="9067">MSDSSRQSRIHDLDATLRVGKHGIESVADELDDQLENTDLVKVKFLRSSRGGTTAEELAEDLAEMVNAEVIQVRGHTAVFEK</sequence>
<proteinExistence type="predicted"/>
<gene>
    <name evidence="4" type="ORF">SAMN05443574_11478</name>
</gene>
<dbReference type="InterPro" id="IPR001890">
    <property type="entry name" value="RNA-binding_CRM"/>
</dbReference>
<dbReference type="RefSeq" id="WP_004516207.1">
    <property type="nucleotide sequence ID" value="NZ_FNOF01000014.1"/>
</dbReference>
<dbReference type="Proteomes" id="UP000182573">
    <property type="component" value="Unassembled WGS sequence"/>
</dbReference>
<feature type="domain" description="CRM" evidence="3">
    <location>
        <begin position="1"/>
        <end position="82"/>
    </location>
</feature>
<dbReference type="PANTHER" id="PTHR40065">
    <property type="entry name" value="RNA-BINDING PROTEIN YHBY"/>
    <property type="match status" value="1"/>
</dbReference>
<evidence type="ECO:0000256" key="2">
    <source>
        <dbReference type="PROSITE-ProRule" id="PRU00626"/>
    </source>
</evidence>
<dbReference type="STRING" id="28442.SAMN05443574_11478"/>
<evidence type="ECO:0000313" key="4">
    <source>
        <dbReference type="EMBL" id="SDX10229.1"/>
    </source>
</evidence>
<evidence type="ECO:0000313" key="5">
    <source>
        <dbReference type="Proteomes" id="UP000182573"/>
    </source>
</evidence>
<dbReference type="PANTHER" id="PTHR40065:SF3">
    <property type="entry name" value="RNA-BINDING PROTEIN YHBY"/>
    <property type="match status" value="1"/>
</dbReference>
<dbReference type="InterPro" id="IPR035920">
    <property type="entry name" value="YhbY-like_sf"/>
</dbReference>
<accession>A0A1H2Z0B6</accession>
<protein>
    <submittedName>
        <fullName evidence="4">RNA-binding protein</fullName>
    </submittedName>
</protein>
<name>A0A1H2Z0B6_HALVA</name>
<dbReference type="PROSITE" id="PS51295">
    <property type="entry name" value="CRM"/>
    <property type="match status" value="1"/>
</dbReference>
<dbReference type="SUPFAM" id="SSF75471">
    <property type="entry name" value="YhbY-like"/>
    <property type="match status" value="1"/>
</dbReference>
<dbReference type="Gene3D" id="3.30.110.60">
    <property type="entry name" value="YhbY-like"/>
    <property type="match status" value="1"/>
</dbReference>
<keyword evidence="1 2" id="KW-0694">RNA-binding</keyword>
<evidence type="ECO:0000256" key="1">
    <source>
        <dbReference type="ARBA" id="ARBA00022884"/>
    </source>
</evidence>
<dbReference type="Pfam" id="PF01985">
    <property type="entry name" value="CRS1_YhbY"/>
    <property type="match status" value="1"/>
</dbReference>